<organism evidence="1">
    <name type="scientific">Tetraselmis sp. GSL018</name>
    <dbReference type="NCBI Taxonomy" id="582737"/>
    <lineage>
        <taxon>Eukaryota</taxon>
        <taxon>Viridiplantae</taxon>
        <taxon>Chlorophyta</taxon>
        <taxon>core chlorophytes</taxon>
        <taxon>Chlorodendrophyceae</taxon>
        <taxon>Chlorodendrales</taxon>
        <taxon>Chlorodendraceae</taxon>
        <taxon>Tetraselmis</taxon>
    </lineage>
</organism>
<gene>
    <name evidence="1" type="ORF">TSPGSL018_4153</name>
</gene>
<dbReference type="EMBL" id="GBEZ01015759">
    <property type="protein sequence ID" value="JAC70429.1"/>
    <property type="molecule type" value="Transcribed_RNA"/>
</dbReference>
<proteinExistence type="predicted"/>
<accession>A0A061RI19</accession>
<reference evidence="1" key="1">
    <citation type="submission" date="2014-05" db="EMBL/GenBank/DDBJ databases">
        <title>The transcriptome of the halophilic microalga Tetraselmis sp. GSL018 isolated from the Great Salt Lake, Utah.</title>
        <authorList>
            <person name="Jinkerson R.E."/>
            <person name="D'Adamo S."/>
            <person name="Posewitz M.C."/>
        </authorList>
    </citation>
    <scope>NUCLEOTIDE SEQUENCE</scope>
    <source>
        <strain evidence="1">GSL018</strain>
    </source>
</reference>
<protein>
    <submittedName>
        <fullName evidence="1">Uncharacterized protein</fullName>
    </submittedName>
</protein>
<name>A0A061RI19_9CHLO</name>
<feature type="non-terminal residue" evidence="1">
    <location>
        <position position="534"/>
    </location>
</feature>
<evidence type="ECO:0000313" key="1">
    <source>
        <dbReference type="EMBL" id="JAC70429.1"/>
    </source>
</evidence>
<dbReference type="AlphaFoldDB" id="A0A061RI19"/>
<sequence length="534" mass="58910">MKQKTLLEVDAHTAKKPRETFFKDVGPEATLAENLAQDLDNTFSSYTASTEQLWRLHRKCCDLERRQMSKNSQEFDFDTDPNIMLSSDKSADEYGTKFVEIFCSLLHRKSGCAPRRSQVELMKIVANNLIHKSDLVSVQAAEALSLQVAAFPPASVCHGDGGGLSLMARSGTWEMRDLESVESWRDGALDGCVRADASSSVKLDYWDIFVGFAERARAALASGSFGRESGASLLMFTQVVNLLVVDFRGRMEVFTQRAESLPKPKRPTSLLKMSLLACLLENGEAIYRTSNVGSLVDSLVFMAAAGRAQGEAQPSAAGCKRATPMGLVDAATVLLNMILEYYGILEDHGCFLRALNSAFRHNLRVGLDRQMYTSYKDSLEDTCERRLFLSALAPRDRIRFLGSVFALFRAKRAKDEQRFPGLTSLQNIYESQEQDVHDFVDGDSCEILSYVAYDTNYAKSIKGIDSWDGMAMVVSQVMHAAAELVPCSDNPEAMQEALLSSAAETVACLRKQPLSEEAALELSIALLAAQQARA</sequence>